<evidence type="ECO:0000313" key="2">
    <source>
        <dbReference type="Proteomes" id="UP000501690"/>
    </source>
</evidence>
<protein>
    <submittedName>
        <fullName evidence="1">Uncharacterized protein</fullName>
    </submittedName>
</protein>
<dbReference type="AlphaFoldDB" id="A0A4D6MV62"/>
<name>A0A4D6MV62_VIGUN</name>
<dbReference type="PANTHER" id="PTHR33622">
    <property type="entry name" value="OS03G0724500 PROTEIN"/>
    <property type="match status" value="1"/>
</dbReference>
<gene>
    <name evidence="1" type="ORF">DEO72_LG9g296</name>
</gene>
<accession>A0A4D6MV62</accession>
<dbReference type="EMBL" id="CP039353">
    <property type="protein sequence ID" value="QCE05293.1"/>
    <property type="molecule type" value="Genomic_DNA"/>
</dbReference>
<dbReference type="PANTHER" id="PTHR33622:SF20">
    <property type="match status" value="1"/>
</dbReference>
<proteinExistence type="predicted"/>
<dbReference type="Proteomes" id="UP000501690">
    <property type="component" value="Linkage Group LG9"/>
</dbReference>
<reference evidence="1 2" key="1">
    <citation type="submission" date="2019-04" db="EMBL/GenBank/DDBJ databases">
        <title>An improved genome assembly and genetic linkage map for asparagus bean, Vigna unguiculata ssp. sesquipedialis.</title>
        <authorList>
            <person name="Xia Q."/>
            <person name="Zhang R."/>
            <person name="Dong Y."/>
        </authorList>
    </citation>
    <scope>NUCLEOTIDE SEQUENCE [LARGE SCALE GENOMIC DNA]</scope>
    <source>
        <tissue evidence="1">Leaf</tissue>
    </source>
</reference>
<evidence type="ECO:0000313" key="1">
    <source>
        <dbReference type="EMBL" id="QCE05293.1"/>
    </source>
</evidence>
<keyword evidence="2" id="KW-1185">Reference proteome</keyword>
<organism evidence="1 2">
    <name type="scientific">Vigna unguiculata</name>
    <name type="common">Cowpea</name>
    <dbReference type="NCBI Taxonomy" id="3917"/>
    <lineage>
        <taxon>Eukaryota</taxon>
        <taxon>Viridiplantae</taxon>
        <taxon>Streptophyta</taxon>
        <taxon>Embryophyta</taxon>
        <taxon>Tracheophyta</taxon>
        <taxon>Spermatophyta</taxon>
        <taxon>Magnoliopsida</taxon>
        <taxon>eudicotyledons</taxon>
        <taxon>Gunneridae</taxon>
        <taxon>Pentapetalae</taxon>
        <taxon>rosids</taxon>
        <taxon>fabids</taxon>
        <taxon>Fabales</taxon>
        <taxon>Fabaceae</taxon>
        <taxon>Papilionoideae</taxon>
        <taxon>50 kb inversion clade</taxon>
        <taxon>NPAAA clade</taxon>
        <taxon>indigoferoid/millettioid clade</taxon>
        <taxon>Phaseoleae</taxon>
        <taxon>Vigna</taxon>
    </lineage>
</organism>
<sequence>MDEHKTCFKKTVQKRFGLSKAVAERNTNVAKEVESSLPLQTALQEYFFKDHNVVHFPQTEQSDEDNKAFKQQPQR</sequence>